<protein>
    <submittedName>
        <fullName evidence="2">Uncharacterized protein</fullName>
    </submittedName>
</protein>
<keyword evidence="1" id="KW-1185">Reference proteome</keyword>
<dbReference type="AlphaFoldDB" id="A0A0K0G349"/>
<organism evidence="1 2">
    <name type="scientific">Strongyloides venezuelensis</name>
    <name type="common">Threadworm</name>
    <dbReference type="NCBI Taxonomy" id="75913"/>
    <lineage>
        <taxon>Eukaryota</taxon>
        <taxon>Metazoa</taxon>
        <taxon>Ecdysozoa</taxon>
        <taxon>Nematoda</taxon>
        <taxon>Chromadorea</taxon>
        <taxon>Rhabditida</taxon>
        <taxon>Tylenchina</taxon>
        <taxon>Panagrolaimomorpha</taxon>
        <taxon>Strongyloidoidea</taxon>
        <taxon>Strongyloididae</taxon>
        <taxon>Strongyloides</taxon>
    </lineage>
</organism>
<sequence length="83" mass="9400">MDTSILEGCGSNKKNLKNATSRIRLAQSHRNFNSQYGPTLKIYRKDTLSFSASMDLLSLSPPKPVTKAFMNLYWPIEIVEYDG</sequence>
<evidence type="ECO:0000313" key="1">
    <source>
        <dbReference type="Proteomes" id="UP000035680"/>
    </source>
</evidence>
<evidence type="ECO:0000313" key="2">
    <source>
        <dbReference type="WBParaSite" id="SVE_1915000.1"/>
    </source>
</evidence>
<dbReference type="Proteomes" id="UP000035680">
    <property type="component" value="Unassembled WGS sequence"/>
</dbReference>
<reference evidence="1" key="1">
    <citation type="submission" date="2014-07" db="EMBL/GenBank/DDBJ databases">
        <authorList>
            <person name="Martin A.A"/>
            <person name="De Silva N."/>
        </authorList>
    </citation>
    <scope>NUCLEOTIDE SEQUENCE</scope>
</reference>
<reference evidence="2" key="2">
    <citation type="submission" date="2015-08" db="UniProtKB">
        <authorList>
            <consortium name="WormBaseParasite"/>
        </authorList>
    </citation>
    <scope>IDENTIFICATION</scope>
</reference>
<proteinExistence type="predicted"/>
<name>A0A0K0G349_STRVS</name>
<accession>A0A0K0G349</accession>
<dbReference type="WBParaSite" id="SVE_1915000.1">
    <property type="protein sequence ID" value="SVE_1915000.1"/>
    <property type="gene ID" value="SVE_1915000"/>
</dbReference>